<dbReference type="PROSITE" id="PS51194">
    <property type="entry name" value="HELICASE_CTER"/>
    <property type="match status" value="1"/>
</dbReference>
<keyword evidence="1" id="KW-0547">Nucleotide-binding</keyword>
<dbReference type="GO" id="GO:0016787">
    <property type="term" value="F:hydrolase activity"/>
    <property type="evidence" value="ECO:0007669"/>
    <property type="project" value="UniProtKB-KW"/>
</dbReference>
<dbReference type="InterPro" id="IPR049730">
    <property type="entry name" value="SNF2/RAD54-like_C"/>
</dbReference>
<dbReference type="GO" id="GO:0005524">
    <property type="term" value="F:ATP binding"/>
    <property type="evidence" value="ECO:0007669"/>
    <property type="project" value="UniProtKB-KW"/>
</dbReference>
<dbReference type="InterPro" id="IPR014001">
    <property type="entry name" value="Helicase_ATP-bd"/>
</dbReference>
<evidence type="ECO:0008006" key="10">
    <source>
        <dbReference type="Google" id="ProtNLM"/>
    </source>
</evidence>
<organism evidence="8 9">
    <name type="scientific">Planosporangium mesophilum</name>
    <dbReference type="NCBI Taxonomy" id="689768"/>
    <lineage>
        <taxon>Bacteria</taxon>
        <taxon>Bacillati</taxon>
        <taxon>Actinomycetota</taxon>
        <taxon>Actinomycetes</taxon>
        <taxon>Micromonosporales</taxon>
        <taxon>Micromonosporaceae</taxon>
        <taxon>Planosporangium</taxon>
    </lineage>
</organism>
<reference evidence="8" key="1">
    <citation type="submission" date="2021-01" db="EMBL/GenBank/DDBJ databases">
        <title>Whole genome shotgun sequence of Planosporangium mesophilum NBRC 109066.</title>
        <authorList>
            <person name="Komaki H."/>
            <person name="Tamura T."/>
        </authorList>
    </citation>
    <scope>NUCLEOTIDE SEQUENCE</scope>
    <source>
        <strain evidence="8">NBRC 109066</strain>
    </source>
</reference>
<comment type="caution">
    <text evidence="8">The sequence shown here is derived from an EMBL/GenBank/DDBJ whole genome shotgun (WGS) entry which is preliminary data.</text>
</comment>
<evidence type="ECO:0000256" key="2">
    <source>
        <dbReference type="ARBA" id="ARBA00022801"/>
    </source>
</evidence>
<dbReference type="RefSeq" id="WP_168117654.1">
    <property type="nucleotide sequence ID" value="NZ_BOON01000057.1"/>
</dbReference>
<keyword evidence="3" id="KW-0347">Helicase</keyword>
<evidence type="ECO:0000313" key="9">
    <source>
        <dbReference type="Proteomes" id="UP000599074"/>
    </source>
</evidence>
<evidence type="ECO:0000256" key="5">
    <source>
        <dbReference type="SAM" id="MobiDB-lite"/>
    </source>
</evidence>
<feature type="domain" description="Helicase C-terminal" evidence="7">
    <location>
        <begin position="507"/>
        <end position="659"/>
    </location>
</feature>
<evidence type="ECO:0000313" key="8">
    <source>
        <dbReference type="EMBL" id="GII25716.1"/>
    </source>
</evidence>
<dbReference type="InterPro" id="IPR038718">
    <property type="entry name" value="SNF2-like_sf"/>
</dbReference>
<dbReference type="InterPro" id="IPR057342">
    <property type="entry name" value="DEXDc_RapA"/>
</dbReference>
<dbReference type="PANTHER" id="PTHR10799">
    <property type="entry name" value="SNF2/RAD54 HELICASE FAMILY"/>
    <property type="match status" value="1"/>
</dbReference>
<dbReference type="GO" id="GO:0004386">
    <property type="term" value="F:helicase activity"/>
    <property type="evidence" value="ECO:0007669"/>
    <property type="project" value="UniProtKB-KW"/>
</dbReference>
<dbReference type="CDD" id="cd18011">
    <property type="entry name" value="DEXDc_RapA"/>
    <property type="match status" value="1"/>
</dbReference>
<dbReference type="SMART" id="SM00487">
    <property type="entry name" value="DEXDc"/>
    <property type="match status" value="1"/>
</dbReference>
<dbReference type="Gene3D" id="3.40.50.10810">
    <property type="entry name" value="Tandem AAA-ATPase domain"/>
    <property type="match status" value="1"/>
</dbReference>
<keyword evidence="4" id="KW-0067">ATP-binding</keyword>
<dbReference type="InterPro" id="IPR027417">
    <property type="entry name" value="P-loop_NTPase"/>
</dbReference>
<evidence type="ECO:0000259" key="7">
    <source>
        <dbReference type="PROSITE" id="PS51194"/>
    </source>
</evidence>
<dbReference type="Pfam" id="PF00176">
    <property type="entry name" value="SNF2-rel_dom"/>
    <property type="match status" value="1"/>
</dbReference>
<proteinExistence type="predicted"/>
<keyword evidence="9" id="KW-1185">Reference proteome</keyword>
<sequence>MAERTSVERTITEEMLDSGEIQLGPVEQQRLGIPDRSTALTLVADGDELSVSWAGGRRRLTGEPLLEYLQDTGRIGGLVRLERRDGGQIELVVLANRGSTLSTGFHWAAPPAVAPQRAAAPARRTRRTNRSERYRLRQRDEYGWEGGIGFLKEARAHLLDALRTGGWDPAEAVEARLEGERLATLDQFDELLAIDVANIEHMPHQEAAARTVLTRMNGRGILADEVGLGKTVEGGLVLKELLLRGLAERVLIICPAPLRDQWRDELRDKFGEDFLVIMSGQSPDFTRDRLIMTHQLARTNADQFKKPFDLVIIDEAHRLSGAGAHVTREKLGKLVAEASRALFLTATPVQNNLLELYRLVELLRPGTFRSERDFTRRFMDASDPRRPVNAPELRKLVSSVVVRTTRQQAGLDKVRRMPPLDLAIELSAPERQLYDLLVDALRHKMTQPGDAMRRRQLALRLTASPRAVLKSALRIAGKHPDPAVRQVMTEIGHLAGDIHHTAREQAALQVLHQWLDEHGRVLLFTQHTDTLDGLLRLLAAEGIPAVPFHGGMAHAAKGKSVADFRAGAAKVLVSTDAGAEGVNLQVANCVLNYDLPWNPMRIEQRIGRVHRLTQTRDVYIANLFARDTVDESVYRLLHDKLAMFELLFGQVVTVLGELEGKQDASMENRVLEALYAKSDATMQRRLDELGSQLEQARSRAMHMMRADNGLNDWIAQRNQERRERAAQGEARELLPDPAKRARRRQQDVERFVRRFLKLAGGEETYAADGFVTVKLPADLATALDDREELHLAFTNAALEHHPEAELCVVGSEVFDELLRVLRERGDLTGSVRTLPAVHADPVTPHAPTVRLADRRVGPTGDWSARVTYRVQDSSSSGTQELVTVQVGPPVTSGHEREPLVDGAGLPAELTAADVLREVDRRALVDLGVKLDQARSAEQQREDEARERMVENLRAQAAEIDAALPFSWGNGTQELTERRNQLRRAIEQARRPVAIGGNIEIRAELLAVEFHGSDELRVVERWEHVNGAVREIRYPWTGDLADHFFTCEASGVTVGTFALCADAHVVDASALDRCEICDLDRCAACGPARGVAACPGCQRRACGGCRPHGILCTQCLKPERAPDLDSAWERGWRLGSGAQLLVGACHAVLVREDGAKVDIVPDDDLTDPVRARLRGLAGRLNLPAGTGLVASAARPPVADLVAGSAWADAEESVWWTWTPDADGTVSAEVADLLPELSGPDAVGESSLGLASLLAMLRRSGEVPAPPAVAAIPFTVVRRVDWQEGQFVYRELWHDGDREPVEAARDSQALTVSAHDVLPFCQPVAATRIGPVTVEIDRLHRSYVVLLTDGSHTSTRFVPGGAGAALHVEEQLARMLADAELPADRVVVRHPGTGTSGPRYVKAAAGTTVSRTVATAWALLTTDAGDPMTDPVSDAAPSGEFTGAELWTNDSLAGALCELAGPVVPVSVAPCVTVDERWRSDHGEATRAYLVAPAAPVDAALLAGRSLVHPEESVLGRLNDGGPVESLVGMDGHGHLYAPERAVECPVCAETYCPACGEEGMIAGCRTCERPACGRCRSCFGGEPQRTAEDCERCGDTSCHDCGRYLSTVACELCARSVCAACVDGRLCRTCWALAPATAGDPAALPAELLADGLTVAIGHDDGGSVALLVGAHRTELAVFSASGLHRWETVREEPAEVVEVRLAAARLAGSGDVDLRTLTVPPVRTDPDVLVLERHTDEKLLWAVESDGERRAGSATSPAGVRDPQKPSTDLVAQLARTLTGDSPLDRVPVPASGSRVMNIQRRARELSIAEGTAAVTACLEPVEKSFVIDERGLVRRTVTGSDLSEEVASWETADIAPEWAVAGWFPAPELVAMAELDEYTAVIAAVGEYGLLGVRKADESPRWSMLADDGRLDLVRAALGQVLLGRPALLSMGRSTRPGHVRGPRIIGAELRNRRTAPQLVEGTDSRAAETVTAMHQALADHSPGDEPRAPYGQGSLPAPLAARLRERVAARPLERLTRDLGLHVEEQWWLPVDEIVTVTYRLLPGQVDGYLTDAVTGKPLRVARLCRSRHVVERPDRCASCDEPTCAVCPDRVQRCSLCVRTVCGRCIAAADGRCIACVDFRKLGMLERRRVGKPLSASVWQAKDTHTTITVIRAREQWTLERSGQHGTVAFPLNGPRLSLFQSSVAGTGR</sequence>
<keyword evidence="2" id="KW-0378">Hydrolase</keyword>
<dbReference type="InterPro" id="IPR000330">
    <property type="entry name" value="SNF2_N"/>
</dbReference>
<dbReference type="CDD" id="cd18793">
    <property type="entry name" value="SF2_C_SNF"/>
    <property type="match status" value="1"/>
</dbReference>
<dbReference type="SMART" id="SM00490">
    <property type="entry name" value="HELICc"/>
    <property type="match status" value="1"/>
</dbReference>
<protein>
    <recommendedName>
        <fullName evidence="10">Helicase</fullName>
    </recommendedName>
</protein>
<dbReference type="PROSITE" id="PS51192">
    <property type="entry name" value="HELICASE_ATP_BIND_1"/>
    <property type="match status" value="1"/>
</dbReference>
<feature type="region of interest" description="Disordered" evidence="5">
    <location>
        <begin position="1746"/>
        <end position="1766"/>
    </location>
</feature>
<evidence type="ECO:0000256" key="4">
    <source>
        <dbReference type="ARBA" id="ARBA00022840"/>
    </source>
</evidence>
<name>A0A8J3X390_9ACTN</name>
<feature type="domain" description="Helicase ATP-binding" evidence="6">
    <location>
        <begin position="211"/>
        <end position="366"/>
    </location>
</feature>
<dbReference type="Pfam" id="PF00271">
    <property type="entry name" value="Helicase_C"/>
    <property type="match status" value="1"/>
</dbReference>
<dbReference type="Proteomes" id="UP000599074">
    <property type="component" value="Unassembled WGS sequence"/>
</dbReference>
<gene>
    <name evidence="8" type="ORF">Pme01_53130</name>
</gene>
<evidence type="ECO:0000256" key="3">
    <source>
        <dbReference type="ARBA" id="ARBA00022806"/>
    </source>
</evidence>
<dbReference type="SUPFAM" id="SSF52540">
    <property type="entry name" value="P-loop containing nucleoside triphosphate hydrolases"/>
    <property type="match status" value="2"/>
</dbReference>
<dbReference type="Gene3D" id="3.40.50.300">
    <property type="entry name" value="P-loop containing nucleotide triphosphate hydrolases"/>
    <property type="match status" value="1"/>
</dbReference>
<dbReference type="EMBL" id="BOON01000057">
    <property type="protein sequence ID" value="GII25716.1"/>
    <property type="molecule type" value="Genomic_DNA"/>
</dbReference>
<dbReference type="InterPro" id="IPR001650">
    <property type="entry name" value="Helicase_C-like"/>
</dbReference>
<evidence type="ECO:0000256" key="1">
    <source>
        <dbReference type="ARBA" id="ARBA00022741"/>
    </source>
</evidence>
<accession>A0A8J3X390</accession>
<evidence type="ECO:0000259" key="6">
    <source>
        <dbReference type="PROSITE" id="PS51192"/>
    </source>
</evidence>